<sequence>KLFFFDYYCPPGGKVPVIPKGLSACPIPPNGLVDEGILSFRTIDKASRKYGFACPMFNLRRSAFTSYSL</sequence>
<name>A0A9W4WT83_9GLOM</name>
<reference evidence="1" key="1">
    <citation type="submission" date="2022-08" db="EMBL/GenBank/DDBJ databases">
        <authorList>
            <person name="Kallberg Y."/>
            <person name="Tangrot J."/>
            <person name="Rosling A."/>
        </authorList>
    </citation>
    <scope>NUCLEOTIDE SEQUENCE</scope>
    <source>
        <strain evidence="1">Wild A</strain>
    </source>
</reference>
<evidence type="ECO:0000313" key="1">
    <source>
        <dbReference type="EMBL" id="CAI2170407.1"/>
    </source>
</evidence>
<feature type="non-terminal residue" evidence="1">
    <location>
        <position position="1"/>
    </location>
</feature>
<comment type="caution">
    <text evidence="1">The sequence shown here is derived from an EMBL/GenBank/DDBJ whole genome shotgun (WGS) entry which is preliminary data.</text>
</comment>
<gene>
    <name evidence="1" type="ORF">FWILDA_LOCUS4566</name>
</gene>
<organism evidence="1 2">
    <name type="scientific">Funneliformis geosporum</name>
    <dbReference type="NCBI Taxonomy" id="1117311"/>
    <lineage>
        <taxon>Eukaryota</taxon>
        <taxon>Fungi</taxon>
        <taxon>Fungi incertae sedis</taxon>
        <taxon>Mucoromycota</taxon>
        <taxon>Glomeromycotina</taxon>
        <taxon>Glomeromycetes</taxon>
        <taxon>Glomerales</taxon>
        <taxon>Glomeraceae</taxon>
        <taxon>Funneliformis</taxon>
    </lineage>
</organism>
<evidence type="ECO:0000313" key="2">
    <source>
        <dbReference type="Proteomes" id="UP001153678"/>
    </source>
</evidence>
<dbReference type="OrthoDB" id="10481234at2759"/>
<dbReference type="Proteomes" id="UP001153678">
    <property type="component" value="Unassembled WGS sequence"/>
</dbReference>
<proteinExistence type="predicted"/>
<dbReference type="EMBL" id="CAMKVN010000697">
    <property type="protein sequence ID" value="CAI2170407.1"/>
    <property type="molecule type" value="Genomic_DNA"/>
</dbReference>
<accession>A0A9W4WT83</accession>
<dbReference type="AlphaFoldDB" id="A0A9W4WT83"/>
<protein>
    <submittedName>
        <fullName evidence="1">7641_t:CDS:1</fullName>
    </submittedName>
</protein>
<keyword evidence="2" id="KW-1185">Reference proteome</keyword>